<dbReference type="InterPro" id="IPR020846">
    <property type="entry name" value="MFS_dom"/>
</dbReference>
<reference evidence="9 10" key="1">
    <citation type="submission" date="2024-09" db="EMBL/GenBank/DDBJ databases">
        <authorList>
            <person name="Lee S.D."/>
        </authorList>
    </citation>
    <scope>NUCLEOTIDE SEQUENCE [LARGE SCALE GENOMIC DNA]</scope>
    <source>
        <strain evidence="9 10">N8-3</strain>
    </source>
</reference>
<feature type="transmembrane region" description="Helical" evidence="7">
    <location>
        <begin position="312"/>
        <end position="332"/>
    </location>
</feature>
<feature type="transmembrane region" description="Helical" evidence="7">
    <location>
        <begin position="344"/>
        <end position="363"/>
    </location>
</feature>
<organism evidence="9 10">
    <name type="scientific">Streptacidiphilus cavernicola</name>
    <dbReference type="NCBI Taxonomy" id="3342716"/>
    <lineage>
        <taxon>Bacteria</taxon>
        <taxon>Bacillati</taxon>
        <taxon>Actinomycetota</taxon>
        <taxon>Actinomycetes</taxon>
        <taxon>Kitasatosporales</taxon>
        <taxon>Streptomycetaceae</taxon>
        <taxon>Streptacidiphilus</taxon>
    </lineage>
</organism>
<gene>
    <name evidence="9" type="ORF">ACEZDE_06215</name>
</gene>
<dbReference type="InterPro" id="IPR004638">
    <property type="entry name" value="EmrB-like"/>
</dbReference>
<evidence type="ECO:0000313" key="10">
    <source>
        <dbReference type="Proteomes" id="UP001592531"/>
    </source>
</evidence>
<keyword evidence="10" id="KW-1185">Reference proteome</keyword>
<dbReference type="Gene3D" id="1.20.1250.20">
    <property type="entry name" value="MFS general substrate transporter like domains"/>
    <property type="match status" value="1"/>
</dbReference>
<feature type="transmembrane region" description="Helical" evidence="7">
    <location>
        <begin position="178"/>
        <end position="197"/>
    </location>
</feature>
<dbReference type="PROSITE" id="PS50850">
    <property type="entry name" value="MFS"/>
    <property type="match status" value="1"/>
</dbReference>
<evidence type="ECO:0000313" key="9">
    <source>
        <dbReference type="EMBL" id="MFC1416235.1"/>
    </source>
</evidence>
<protein>
    <submittedName>
        <fullName evidence="9">MDR family MFS transporter</fullName>
    </submittedName>
</protein>
<feature type="transmembrane region" description="Helical" evidence="7">
    <location>
        <begin position="479"/>
        <end position="500"/>
    </location>
</feature>
<dbReference type="InterPro" id="IPR036259">
    <property type="entry name" value="MFS_trans_sf"/>
</dbReference>
<feature type="transmembrane region" description="Helical" evidence="7">
    <location>
        <begin position="90"/>
        <end position="109"/>
    </location>
</feature>
<feature type="transmembrane region" description="Helical" evidence="7">
    <location>
        <begin position="21"/>
        <end position="47"/>
    </location>
</feature>
<evidence type="ECO:0000256" key="3">
    <source>
        <dbReference type="ARBA" id="ARBA00022475"/>
    </source>
</evidence>
<dbReference type="Gene3D" id="1.20.1720.10">
    <property type="entry name" value="Multidrug resistance protein D"/>
    <property type="match status" value="1"/>
</dbReference>
<accession>A0ABV6VR48</accession>
<feature type="transmembrane region" description="Helical" evidence="7">
    <location>
        <begin position="115"/>
        <end position="136"/>
    </location>
</feature>
<dbReference type="InterPro" id="IPR011701">
    <property type="entry name" value="MFS"/>
</dbReference>
<evidence type="ECO:0000256" key="2">
    <source>
        <dbReference type="ARBA" id="ARBA00022448"/>
    </source>
</evidence>
<keyword evidence="4 7" id="KW-0812">Transmembrane</keyword>
<proteinExistence type="predicted"/>
<sequence length="523" mass="54370">MADTKTLPTGEAEEPVVLGRSVYIAVIGLMLGMLVAMLDNLIVSTALPTIVGDLGGLSHLSWVVTAYALGAAVTTPIWGKLGDLHGRKAMFMLAIVVFLIGSALTGVSQNMGQLIAFRALQGLGAGGLMVGAMATLGDLVPPRERGRFQAMIGGMMPVAFVGGPLVGGLLTEHLSWRWAFYINIPLGIAALLVTGFGMRLPRRRIEAKIDYLGALLLGVGVVAITLVASWGGTQYSWGSLPIVLLSVGGVLALIAFVYSQSRVAEPILPPSMFRDRNFTVSQIISFLVGAAMFGAINFLPQYLQYVRGASPTASGLLLLPLMFGMLAVMIVSGQAVSRTGKYRTMMLVGGAVMTVGMGILLLLKVDTTTATASLLTLVLGLGMGFLMQNTMLITQNSVPLRNMGAASGAVTLFRTVGGSLGIAVFGALYTSRLTDSLTASLGAGGGKLAANGSHIPPSALAGLPAPIQHAFKLAVTDGLHSVLIGGVILAFLTFLVTWLIREVPLRSGAAPSDEPAKESVPTL</sequence>
<dbReference type="PANTHER" id="PTHR23501:SF197">
    <property type="entry name" value="COMD"/>
    <property type="match status" value="1"/>
</dbReference>
<keyword evidence="6 7" id="KW-0472">Membrane</keyword>
<dbReference type="EMBL" id="JBHFAB010000003">
    <property type="protein sequence ID" value="MFC1416235.1"/>
    <property type="molecule type" value="Genomic_DNA"/>
</dbReference>
<evidence type="ECO:0000256" key="7">
    <source>
        <dbReference type="SAM" id="Phobius"/>
    </source>
</evidence>
<feature type="transmembrane region" description="Helical" evidence="7">
    <location>
        <begin position="148"/>
        <end position="166"/>
    </location>
</feature>
<keyword evidence="5 7" id="KW-1133">Transmembrane helix</keyword>
<evidence type="ECO:0000256" key="1">
    <source>
        <dbReference type="ARBA" id="ARBA00004651"/>
    </source>
</evidence>
<dbReference type="PANTHER" id="PTHR23501">
    <property type="entry name" value="MAJOR FACILITATOR SUPERFAMILY"/>
    <property type="match status" value="1"/>
</dbReference>
<name>A0ABV6VR48_9ACTN</name>
<dbReference type="CDD" id="cd17502">
    <property type="entry name" value="MFS_Azr1_MDR_like"/>
    <property type="match status" value="1"/>
</dbReference>
<feature type="transmembrane region" description="Helical" evidence="7">
    <location>
        <begin position="59"/>
        <end position="78"/>
    </location>
</feature>
<feature type="transmembrane region" description="Helical" evidence="7">
    <location>
        <begin position="369"/>
        <end position="387"/>
    </location>
</feature>
<feature type="domain" description="Major facilitator superfamily (MFS) profile" evidence="8">
    <location>
        <begin position="25"/>
        <end position="504"/>
    </location>
</feature>
<evidence type="ECO:0000256" key="4">
    <source>
        <dbReference type="ARBA" id="ARBA00022692"/>
    </source>
</evidence>
<evidence type="ECO:0000259" key="8">
    <source>
        <dbReference type="PROSITE" id="PS50850"/>
    </source>
</evidence>
<dbReference type="Pfam" id="PF07690">
    <property type="entry name" value="MFS_1"/>
    <property type="match status" value="1"/>
</dbReference>
<dbReference type="SUPFAM" id="SSF103473">
    <property type="entry name" value="MFS general substrate transporter"/>
    <property type="match status" value="1"/>
</dbReference>
<keyword evidence="3" id="KW-1003">Cell membrane</keyword>
<comment type="caution">
    <text evidence="9">The sequence shown here is derived from an EMBL/GenBank/DDBJ whole genome shotgun (WGS) entry which is preliminary data.</text>
</comment>
<feature type="transmembrane region" description="Helical" evidence="7">
    <location>
        <begin position="209"/>
        <end position="231"/>
    </location>
</feature>
<dbReference type="RefSeq" id="WP_380533305.1">
    <property type="nucleotide sequence ID" value="NZ_JBHFAB010000003.1"/>
</dbReference>
<feature type="transmembrane region" description="Helical" evidence="7">
    <location>
        <begin position="278"/>
        <end position="300"/>
    </location>
</feature>
<keyword evidence="2" id="KW-0813">Transport</keyword>
<feature type="transmembrane region" description="Helical" evidence="7">
    <location>
        <begin position="237"/>
        <end position="258"/>
    </location>
</feature>
<comment type="subcellular location">
    <subcellularLocation>
        <location evidence="1">Cell membrane</location>
        <topology evidence="1">Multi-pass membrane protein</topology>
    </subcellularLocation>
</comment>
<dbReference type="NCBIfam" id="TIGR00711">
    <property type="entry name" value="efflux_EmrB"/>
    <property type="match status" value="1"/>
</dbReference>
<dbReference type="PRINTS" id="PR01036">
    <property type="entry name" value="TCRTETB"/>
</dbReference>
<evidence type="ECO:0000256" key="6">
    <source>
        <dbReference type="ARBA" id="ARBA00023136"/>
    </source>
</evidence>
<evidence type="ECO:0000256" key="5">
    <source>
        <dbReference type="ARBA" id="ARBA00022989"/>
    </source>
</evidence>
<feature type="transmembrane region" description="Helical" evidence="7">
    <location>
        <begin position="408"/>
        <end position="429"/>
    </location>
</feature>
<dbReference type="Proteomes" id="UP001592531">
    <property type="component" value="Unassembled WGS sequence"/>
</dbReference>